<dbReference type="InterPro" id="IPR007421">
    <property type="entry name" value="Schlafen_AlbA_2_dom"/>
</dbReference>
<dbReference type="Proteomes" id="UP000247523">
    <property type="component" value="Unassembled WGS sequence"/>
</dbReference>
<organism evidence="2 3">
    <name type="scientific">Lachnotalea glycerini</name>
    <dbReference type="NCBI Taxonomy" id="1763509"/>
    <lineage>
        <taxon>Bacteria</taxon>
        <taxon>Bacillati</taxon>
        <taxon>Bacillota</taxon>
        <taxon>Clostridia</taxon>
        <taxon>Lachnospirales</taxon>
        <taxon>Lachnospiraceae</taxon>
        <taxon>Lachnotalea</taxon>
    </lineage>
</organism>
<dbReference type="Pfam" id="PF13749">
    <property type="entry name" value="HATPase_c_4"/>
    <property type="match status" value="1"/>
</dbReference>
<name>A0A318EWX4_9FIRM</name>
<reference evidence="2 3" key="1">
    <citation type="submission" date="2018-05" db="EMBL/GenBank/DDBJ databases">
        <title>Genomic Encyclopedia of Type Strains, Phase IV (KMG-IV): sequencing the most valuable type-strain genomes for metagenomic binning, comparative biology and taxonomic classification.</title>
        <authorList>
            <person name="Goeker M."/>
        </authorList>
    </citation>
    <scope>NUCLEOTIDE SEQUENCE [LARGE SCALE GENOMIC DNA]</scope>
    <source>
        <strain evidence="2 3">DSM 28816</strain>
    </source>
</reference>
<dbReference type="EMBL" id="QICS01000004">
    <property type="protein sequence ID" value="PXV91164.1"/>
    <property type="molecule type" value="Genomic_DNA"/>
</dbReference>
<dbReference type="Gene3D" id="3.30.565.60">
    <property type="match status" value="1"/>
</dbReference>
<dbReference type="Gene3D" id="3.30.950.30">
    <property type="entry name" value="Schlafen, AAA domain"/>
    <property type="match status" value="1"/>
</dbReference>
<sequence length="490" mass="55607">MKISDLIGEATEYDKKETLEERRPKSWLKSVSAFANGIGGALIFGVTDNEEPVGLSDSKDVSEKISEIIKTKMDPIPQVIMEIHEEAGNEFVILRVPSGIETPYYYIGEGNRTAFIRVGNQSIPAGTIDLKHLVLHGSNKTYDSLTSQYKYENFAFTKLRSVYRKRAGQELEESDFTSFGLTDVNGMLTNAGALLADDSPVRHSRLFCTRWYGLDKASGVMEAIDDKEFSGSLVTLLQSGEEFVKNNSKKRWKKTANGRLEMPDYPERAILECIVNALIHRDYLDLGSEVHIDMYDDRLEIYSPGGMYDGSQVQNLDTDRVPSRRRNPIIADIFNRMNYMERRGSGFKKIKGDYRKEVNYKEALEPKFYSDNSSFWVTLYNLNYNVPVEKVDFGDEKVDFHSKKVDFEGQKVNIEFIETALTEMKVNLPTKEKAKEVFLSFGIQTVFSRKEVAKLLEISPTSASNLLAKMDKAGLLETVVGQGKGKYRFR</sequence>
<gene>
    <name evidence="2" type="ORF">C8E03_104172</name>
</gene>
<comment type="caution">
    <text evidence="2">The sequence shown here is derived from an EMBL/GenBank/DDBJ whole genome shotgun (WGS) entry which is preliminary data.</text>
</comment>
<proteinExistence type="predicted"/>
<evidence type="ECO:0000259" key="1">
    <source>
        <dbReference type="Pfam" id="PF04326"/>
    </source>
</evidence>
<dbReference type="InterPro" id="IPR038475">
    <property type="entry name" value="RecG_C_sf"/>
</dbReference>
<dbReference type="InterPro" id="IPR038461">
    <property type="entry name" value="Schlafen_AlbA_2_dom_sf"/>
</dbReference>
<dbReference type="Pfam" id="PF04326">
    <property type="entry name" value="SLFN_AlbA_2"/>
    <property type="match status" value="1"/>
</dbReference>
<evidence type="ECO:0000313" key="3">
    <source>
        <dbReference type="Proteomes" id="UP000247523"/>
    </source>
</evidence>
<dbReference type="PANTHER" id="PTHR30595">
    <property type="entry name" value="GLPR-RELATED TRANSCRIPTIONAL REPRESSOR"/>
    <property type="match status" value="1"/>
</dbReference>
<dbReference type="RefSeq" id="WP_110291024.1">
    <property type="nucleotide sequence ID" value="NZ_QICS01000004.1"/>
</dbReference>
<accession>A0A318EWX4</accession>
<feature type="domain" description="Schlafen AlbA-2" evidence="1">
    <location>
        <begin position="9"/>
        <end position="124"/>
    </location>
</feature>
<dbReference type="PANTHER" id="PTHR30595:SF6">
    <property type="entry name" value="SCHLAFEN ALBA-2 DOMAIN-CONTAINING PROTEIN"/>
    <property type="match status" value="1"/>
</dbReference>
<dbReference type="AlphaFoldDB" id="A0A318EWX4"/>
<protein>
    <submittedName>
        <fullName evidence="2">Putative HTH transcriptional regulator</fullName>
    </submittedName>
</protein>
<evidence type="ECO:0000313" key="2">
    <source>
        <dbReference type="EMBL" id="PXV91164.1"/>
    </source>
</evidence>